<accession>C0CR52</accession>
<comment type="caution">
    <text evidence="1">The sequence shown here is derived from an EMBL/GenBank/DDBJ whole genome shotgun (WGS) entry which is preliminary data.</text>
</comment>
<dbReference type="HOGENOM" id="CLU_3305550_0_0_9"/>
<dbReference type="EMBL" id="ACBZ01000177">
    <property type="protein sequence ID" value="EEG47815.1"/>
    <property type="molecule type" value="Genomic_DNA"/>
</dbReference>
<evidence type="ECO:0000313" key="2">
    <source>
        <dbReference type="Proteomes" id="UP000003100"/>
    </source>
</evidence>
<proteinExistence type="predicted"/>
<reference evidence="1 2" key="2">
    <citation type="submission" date="2009-02" db="EMBL/GenBank/DDBJ databases">
        <title>Draft genome sequence of Blautia hydrogenotrophica DSM 10507 (Ruminococcus hydrogenotrophicus DSM 10507).</title>
        <authorList>
            <person name="Sudarsanam P."/>
            <person name="Ley R."/>
            <person name="Guruge J."/>
            <person name="Turnbaugh P.J."/>
            <person name="Mahowald M."/>
            <person name="Liep D."/>
            <person name="Gordon J."/>
        </authorList>
    </citation>
    <scope>NUCLEOTIDE SEQUENCE [LARGE SCALE GENOMIC DNA]</scope>
    <source>
        <strain evidence="2">DSM 10507 / JCM 14656 / S5a33</strain>
    </source>
</reference>
<gene>
    <name evidence="1" type="ORF">RUMHYD_03365</name>
</gene>
<evidence type="ECO:0000313" key="1">
    <source>
        <dbReference type="EMBL" id="EEG47815.1"/>
    </source>
</evidence>
<reference evidence="1 2" key="1">
    <citation type="submission" date="2009-01" db="EMBL/GenBank/DDBJ databases">
        <authorList>
            <person name="Fulton L."/>
            <person name="Clifton S."/>
            <person name="Fulton B."/>
            <person name="Xu J."/>
            <person name="Minx P."/>
            <person name="Pepin K.H."/>
            <person name="Johnson M."/>
            <person name="Bhonagiri V."/>
            <person name="Nash W.E."/>
            <person name="Mardis E.R."/>
            <person name="Wilson R.K."/>
        </authorList>
    </citation>
    <scope>NUCLEOTIDE SEQUENCE [LARGE SCALE GENOMIC DNA]</scope>
    <source>
        <strain evidence="2">DSM 10507 / JCM 14656 / S5a33</strain>
    </source>
</reference>
<keyword evidence="2" id="KW-1185">Reference proteome</keyword>
<sequence length="39" mass="4607">MIFCKIRKESEPLASEGTSRLLFKIWKIVIYCSMLLNMI</sequence>
<protein>
    <submittedName>
        <fullName evidence="1">Uncharacterized protein</fullName>
    </submittedName>
</protein>
<dbReference type="AlphaFoldDB" id="C0CR52"/>
<name>C0CR52_BLAHS</name>
<organism evidence="1 2">
    <name type="scientific">Blautia hydrogenotrophica (strain DSM 10507 / JCM 14656 / S5a33)</name>
    <name type="common">Ruminococcus hydrogenotrophicus</name>
    <dbReference type="NCBI Taxonomy" id="476272"/>
    <lineage>
        <taxon>Bacteria</taxon>
        <taxon>Bacillati</taxon>
        <taxon>Bacillota</taxon>
        <taxon>Clostridia</taxon>
        <taxon>Lachnospirales</taxon>
        <taxon>Lachnospiraceae</taxon>
        <taxon>Blautia</taxon>
    </lineage>
</organism>
<dbReference type="PATRIC" id="fig|476272.21.peg.642"/>
<dbReference type="Proteomes" id="UP000003100">
    <property type="component" value="Unassembled WGS sequence"/>
</dbReference>